<dbReference type="PANTHER" id="PTHR31544">
    <property type="entry name" value="AIG2-LIKE PROTEIN D"/>
    <property type="match status" value="1"/>
</dbReference>
<sequence>MSTQPRPIFIYGTMCALPLLSWVLTGDASNVDSVSALVRQARVSGYSRFSLHNRDYPAAVKQDNISSSIDGYLLTPQTASQRRKLDDFEGEAYMPTLVTVTILDSNGEPSGETVDADMYVWNGDMEAVSSEPWDLDAFIRERLADWIDLFEGMELVGGDQDQ</sequence>
<organism evidence="6 7">
    <name type="scientific">Thermothielavioides terrestris (strain ATCC 38088 / NRRL 8126)</name>
    <name type="common">Thielavia terrestris</name>
    <dbReference type="NCBI Taxonomy" id="578455"/>
    <lineage>
        <taxon>Eukaryota</taxon>
        <taxon>Fungi</taxon>
        <taxon>Dikarya</taxon>
        <taxon>Ascomycota</taxon>
        <taxon>Pezizomycotina</taxon>
        <taxon>Sordariomycetes</taxon>
        <taxon>Sordariomycetidae</taxon>
        <taxon>Sordariales</taxon>
        <taxon>Chaetomiaceae</taxon>
        <taxon>Thermothielavioides</taxon>
        <taxon>Thermothielavioides terrestris</taxon>
    </lineage>
</organism>
<dbReference type="Gene3D" id="3.10.490.10">
    <property type="entry name" value="Gamma-glutamyl cyclotransferase-like"/>
    <property type="match status" value="1"/>
</dbReference>
<evidence type="ECO:0000256" key="3">
    <source>
        <dbReference type="ARBA" id="ARBA00030602"/>
    </source>
</evidence>
<feature type="domain" description="Gamma-glutamylcyclotransferase AIG2-like" evidence="5">
    <location>
        <begin position="8"/>
        <end position="134"/>
    </location>
</feature>
<dbReference type="GO" id="GO:0016740">
    <property type="term" value="F:transferase activity"/>
    <property type="evidence" value="ECO:0007669"/>
    <property type="project" value="UniProtKB-KW"/>
</dbReference>
<keyword evidence="7" id="KW-1185">Reference proteome</keyword>
<dbReference type="SUPFAM" id="SSF110857">
    <property type="entry name" value="Gamma-glutamyl cyclotransferase-like"/>
    <property type="match status" value="1"/>
</dbReference>
<dbReference type="CDD" id="cd06661">
    <property type="entry name" value="GGCT_like"/>
    <property type="match status" value="1"/>
</dbReference>
<dbReference type="Proteomes" id="UP000008181">
    <property type="component" value="Chromosome 1"/>
</dbReference>
<dbReference type="EMBL" id="CP003009">
    <property type="protein sequence ID" value="AEO62591.1"/>
    <property type="molecule type" value="Genomic_DNA"/>
</dbReference>
<keyword evidence="2" id="KW-0808">Transferase</keyword>
<evidence type="ECO:0000259" key="5">
    <source>
        <dbReference type="Pfam" id="PF06094"/>
    </source>
</evidence>
<evidence type="ECO:0000256" key="4">
    <source>
        <dbReference type="SAM" id="SignalP"/>
    </source>
</evidence>
<dbReference type="OrthoDB" id="1044435at2759"/>
<evidence type="ECO:0000313" key="6">
    <source>
        <dbReference type="EMBL" id="AEO62591.1"/>
    </source>
</evidence>
<dbReference type="eggNOG" id="ENOG502SEJW">
    <property type="taxonomic scope" value="Eukaryota"/>
</dbReference>
<evidence type="ECO:0000313" key="7">
    <source>
        <dbReference type="Proteomes" id="UP000008181"/>
    </source>
</evidence>
<feature type="chain" id="PRO_5003436618" description="Putative gamma-glutamylcyclotransferase" evidence="4">
    <location>
        <begin position="29"/>
        <end position="162"/>
    </location>
</feature>
<name>G2QS04_THETT</name>
<dbReference type="KEGG" id="ttt:THITE_2041986"/>
<comment type="similarity">
    <text evidence="1">Belongs to the gamma-glutamylcyclotransferase family.</text>
</comment>
<protein>
    <recommendedName>
        <fullName evidence="3">Putative gamma-glutamylcyclotransferase</fullName>
    </recommendedName>
</protein>
<evidence type="ECO:0000256" key="1">
    <source>
        <dbReference type="ARBA" id="ARBA00008861"/>
    </source>
</evidence>
<dbReference type="InterPro" id="IPR036568">
    <property type="entry name" value="GGCT-like_sf"/>
</dbReference>
<dbReference type="InterPro" id="IPR045038">
    <property type="entry name" value="AIG2-like"/>
</dbReference>
<proteinExistence type="inferred from homology"/>
<dbReference type="HOGENOM" id="CLU_093936_2_0_1"/>
<dbReference type="PANTHER" id="PTHR31544:SF2">
    <property type="entry name" value="AIG2-LIKE PROTEIN D"/>
    <property type="match status" value="1"/>
</dbReference>
<accession>G2QS04</accession>
<keyword evidence="4" id="KW-0732">Signal</keyword>
<dbReference type="GeneID" id="11516609"/>
<dbReference type="Pfam" id="PF06094">
    <property type="entry name" value="GGACT"/>
    <property type="match status" value="1"/>
</dbReference>
<dbReference type="RefSeq" id="XP_003648927.1">
    <property type="nucleotide sequence ID" value="XM_003648879.1"/>
</dbReference>
<dbReference type="InterPro" id="IPR009288">
    <property type="entry name" value="AIG2-like_dom"/>
</dbReference>
<dbReference type="AlphaFoldDB" id="G2QS04"/>
<dbReference type="InterPro" id="IPR013024">
    <property type="entry name" value="GGCT-like"/>
</dbReference>
<feature type="signal peptide" evidence="4">
    <location>
        <begin position="1"/>
        <end position="28"/>
    </location>
</feature>
<gene>
    <name evidence="6" type="ORF">THITE_2041986</name>
</gene>
<evidence type="ECO:0000256" key="2">
    <source>
        <dbReference type="ARBA" id="ARBA00022679"/>
    </source>
</evidence>
<reference evidence="6 7" key="1">
    <citation type="journal article" date="2011" name="Nat. Biotechnol.">
        <title>Comparative genomic analysis of the thermophilic biomass-degrading fungi Myceliophthora thermophila and Thielavia terrestris.</title>
        <authorList>
            <person name="Berka R.M."/>
            <person name="Grigoriev I.V."/>
            <person name="Otillar R."/>
            <person name="Salamov A."/>
            <person name="Grimwood J."/>
            <person name="Reid I."/>
            <person name="Ishmael N."/>
            <person name="John T."/>
            <person name="Darmond C."/>
            <person name="Moisan M.-C."/>
            <person name="Henrissat B."/>
            <person name="Coutinho P.M."/>
            <person name="Lombard V."/>
            <person name="Natvig D.O."/>
            <person name="Lindquist E."/>
            <person name="Schmutz J."/>
            <person name="Lucas S."/>
            <person name="Harris P."/>
            <person name="Powlowski J."/>
            <person name="Bellemare A."/>
            <person name="Taylor D."/>
            <person name="Butler G."/>
            <person name="de Vries R.P."/>
            <person name="Allijn I.E."/>
            <person name="van den Brink J."/>
            <person name="Ushinsky S."/>
            <person name="Storms R."/>
            <person name="Powell A.J."/>
            <person name="Paulsen I.T."/>
            <person name="Elbourne L.D.H."/>
            <person name="Baker S.E."/>
            <person name="Magnuson J."/>
            <person name="LaBoissiere S."/>
            <person name="Clutterbuck A.J."/>
            <person name="Martinez D."/>
            <person name="Wogulis M."/>
            <person name="de Leon A.L."/>
            <person name="Rey M.W."/>
            <person name="Tsang A."/>
        </authorList>
    </citation>
    <scope>NUCLEOTIDE SEQUENCE [LARGE SCALE GENOMIC DNA]</scope>
    <source>
        <strain evidence="7">ATCC 38088 / NRRL 8126</strain>
    </source>
</reference>